<protein>
    <recommendedName>
        <fullName evidence="2">Reverse transcriptase domain-containing protein</fullName>
    </recommendedName>
</protein>
<dbReference type="PANTHER" id="PTHR21301:SF12">
    <property type="match status" value="1"/>
</dbReference>
<dbReference type="PROSITE" id="PS50878">
    <property type="entry name" value="RT_POL"/>
    <property type="match status" value="1"/>
</dbReference>
<feature type="compositionally biased region" description="Basic and acidic residues" evidence="1">
    <location>
        <begin position="117"/>
        <end position="127"/>
    </location>
</feature>
<feature type="region of interest" description="Disordered" evidence="1">
    <location>
        <begin position="742"/>
        <end position="780"/>
    </location>
</feature>
<dbReference type="Pfam" id="PF26215">
    <property type="entry name" value="HTH_animal"/>
    <property type="match status" value="1"/>
</dbReference>
<dbReference type="EMBL" id="CAUEEQ010036055">
    <property type="protein sequence ID" value="CAJ0953003.1"/>
    <property type="molecule type" value="Genomic_DNA"/>
</dbReference>
<name>A0ABN9LWX6_9NEOB</name>
<feature type="domain" description="Reverse transcriptase" evidence="2">
    <location>
        <begin position="314"/>
        <end position="562"/>
    </location>
</feature>
<reference evidence="3" key="1">
    <citation type="submission" date="2023-07" db="EMBL/GenBank/DDBJ databases">
        <authorList>
            <person name="Stuckert A."/>
        </authorList>
    </citation>
    <scope>NUCLEOTIDE SEQUENCE</scope>
</reference>
<gene>
    <name evidence="3" type="ORF">RIMI_LOCUS14143359</name>
</gene>
<evidence type="ECO:0000259" key="2">
    <source>
        <dbReference type="PROSITE" id="PS50878"/>
    </source>
</evidence>
<evidence type="ECO:0000256" key="1">
    <source>
        <dbReference type="SAM" id="MobiDB-lite"/>
    </source>
</evidence>
<comment type="caution">
    <text evidence="3">The sequence shown here is derived from an EMBL/GenBank/DDBJ whole genome shotgun (WGS) entry which is preliminary data.</text>
</comment>
<dbReference type="Pfam" id="PF00078">
    <property type="entry name" value="RVT_1"/>
    <property type="match status" value="1"/>
</dbReference>
<dbReference type="Proteomes" id="UP001176940">
    <property type="component" value="Unassembled WGS sequence"/>
</dbReference>
<dbReference type="PANTHER" id="PTHR21301">
    <property type="entry name" value="REVERSE TRANSCRIPTASE"/>
    <property type="match status" value="1"/>
</dbReference>
<feature type="region of interest" description="Disordered" evidence="1">
    <location>
        <begin position="108"/>
        <end position="127"/>
    </location>
</feature>
<evidence type="ECO:0000313" key="4">
    <source>
        <dbReference type="Proteomes" id="UP001176940"/>
    </source>
</evidence>
<keyword evidence="4" id="KW-1185">Reference proteome</keyword>
<dbReference type="InterPro" id="IPR000477">
    <property type="entry name" value="RT_dom"/>
</dbReference>
<proteinExistence type="predicted"/>
<dbReference type="InterPro" id="IPR058912">
    <property type="entry name" value="HTH_animal"/>
</dbReference>
<organism evidence="3 4">
    <name type="scientific">Ranitomeya imitator</name>
    <name type="common">mimic poison frog</name>
    <dbReference type="NCBI Taxonomy" id="111125"/>
    <lineage>
        <taxon>Eukaryota</taxon>
        <taxon>Metazoa</taxon>
        <taxon>Chordata</taxon>
        <taxon>Craniata</taxon>
        <taxon>Vertebrata</taxon>
        <taxon>Euteleostomi</taxon>
        <taxon>Amphibia</taxon>
        <taxon>Batrachia</taxon>
        <taxon>Anura</taxon>
        <taxon>Neobatrachia</taxon>
        <taxon>Hyloidea</taxon>
        <taxon>Dendrobatidae</taxon>
        <taxon>Dendrobatinae</taxon>
        <taxon>Ranitomeya</taxon>
    </lineage>
</organism>
<evidence type="ECO:0000313" key="3">
    <source>
        <dbReference type="EMBL" id="CAJ0953003.1"/>
    </source>
</evidence>
<sequence>MSIADNILAIAEEHLLSLSALHVRGIDNSRADFLSRHTLATPRRMGSKSSYLLHDSKKMGHSRDRSLCDKTKQASQKVCIFVPIRQSRYLRRPTSTMGIQEVICLSPADTTSDSDQEDKGGQSKRDLNRSVLAQEAMVFLAENHVNFRPMDPSGGSGSSFPGPLQPPSCEGSTVNSLEFERQLLKMRGFSNKVIDTLLLSRKKSTTSIYARVWRKFLNLYPTALSNEIHILMILEFLQKGRDLGLAGRIPSLKWVLSWLYKRALPVRNPVYSTEVLRQLSDTNTKVVPRDPTFEIRKKIEHVIKTYNDNGTIDHQTAIFLSNPHPTTPVFYILPKIHKSLTNPPGRPIMAPTDSILSPLSVFLEKILTPLIKNNKSFILDTGHFLRVLRQHGNVPPDSLLVTMDVNSLYTSITHEKGIAASKLLLENSGKSTTYVRLCIDLLRLVLYENYFLYEYTYYVQCQGTAMGSNVAPAYANAYMNSFEESFVYTDIRYEEHINCYLRYIDDIFFIWKGSIDTLQAFYQTLNSIYPELQFTMHFNPTQISFLDTLVRKDDKGLLSTDLFCKPTDCNSLLHYSSCHPKATRNSLPRSQFTRVARIVSDPDILPTRLEDMSQKFRERRYPQCLLDREKARALQPPPVSPCNTNENRVPFVHTFHPFMPKVERVINKHWPLLRKAYPNITSFSAPPLMCNRRAPNIRDKLVRADIGSLRPTTTQTTLTPHRSGTFPCLNCASCSNVIRSDSVTHPRTAGGLNTPKDGNRNTILPQRKSPKDRQPPTNIGATATKFCTVTRLDPESVIGYVVRRNINPAHSNSPNNFAPIYIMGKKVKGKVLEASQLQQQNFAQSHIWTLRAS</sequence>
<accession>A0ABN9LWX6</accession>